<organism evidence="1 2">
    <name type="scientific">Caerostris darwini</name>
    <dbReference type="NCBI Taxonomy" id="1538125"/>
    <lineage>
        <taxon>Eukaryota</taxon>
        <taxon>Metazoa</taxon>
        <taxon>Ecdysozoa</taxon>
        <taxon>Arthropoda</taxon>
        <taxon>Chelicerata</taxon>
        <taxon>Arachnida</taxon>
        <taxon>Araneae</taxon>
        <taxon>Araneomorphae</taxon>
        <taxon>Entelegynae</taxon>
        <taxon>Araneoidea</taxon>
        <taxon>Araneidae</taxon>
        <taxon>Caerostris</taxon>
    </lineage>
</organism>
<comment type="caution">
    <text evidence="1">The sequence shown here is derived from an EMBL/GenBank/DDBJ whole genome shotgun (WGS) entry which is preliminary data.</text>
</comment>
<keyword evidence="2" id="KW-1185">Reference proteome</keyword>
<accession>A0AAV4S516</accession>
<proteinExistence type="predicted"/>
<name>A0AAV4S516_9ARAC</name>
<sequence>MNPLNLRPVSSPNTFINAAYLFQEPRLHSPDVHSDSTELDSQFPDDRTLTTFSNVHSDSTELDSQLPDDRHSVLSCAENDHFPQCLRNHPSESIPKLSYEEGLDGERFPFKPYLPFPNALTRRLLLLPLYGAPRSQRPPIESYLICAYCYEEWRNNVERTEWIKEC</sequence>
<evidence type="ECO:0000313" key="1">
    <source>
        <dbReference type="EMBL" id="GIY28735.1"/>
    </source>
</evidence>
<dbReference type="EMBL" id="BPLQ01007213">
    <property type="protein sequence ID" value="GIY28735.1"/>
    <property type="molecule type" value="Genomic_DNA"/>
</dbReference>
<dbReference type="Proteomes" id="UP001054837">
    <property type="component" value="Unassembled WGS sequence"/>
</dbReference>
<reference evidence="1 2" key="1">
    <citation type="submission" date="2021-06" db="EMBL/GenBank/DDBJ databases">
        <title>Caerostris darwini draft genome.</title>
        <authorList>
            <person name="Kono N."/>
            <person name="Arakawa K."/>
        </authorList>
    </citation>
    <scope>NUCLEOTIDE SEQUENCE [LARGE SCALE GENOMIC DNA]</scope>
</reference>
<gene>
    <name evidence="1" type="ORF">CDAR_375671</name>
</gene>
<dbReference type="AlphaFoldDB" id="A0AAV4S516"/>
<protein>
    <submittedName>
        <fullName evidence="1">Uncharacterized protein</fullName>
    </submittedName>
</protein>
<evidence type="ECO:0000313" key="2">
    <source>
        <dbReference type="Proteomes" id="UP001054837"/>
    </source>
</evidence>